<dbReference type="OrthoDB" id="5840532at2759"/>
<keyword evidence="3" id="KW-1185">Reference proteome</keyword>
<reference evidence="2 3" key="1">
    <citation type="submission" date="2019-02" db="EMBL/GenBank/DDBJ databases">
        <title>Genome sequencing of the rare red list fungi Phellinidium pouzarii.</title>
        <authorList>
            <person name="Buettner E."/>
            <person name="Kellner H."/>
        </authorList>
    </citation>
    <scope>NUCLEOTIDE SEQUENCE [LARGE SCALE GENOMIC DNA]</scope>
    <source>
        <strain evidence="2 3">DSM 108285</strain>
    </source>
</reference>
<evidence type="ECO:0000313" key="3">
    <source>
        <dbReference type="Proteomes" id="UP000308199"/>
    </source>
</evidence>
<evidence type="ECO:0000256" key="1">
    <source>
        <dbReference type="SAM" id="MobiDB-lite"/>
    </source>
</evidence>
<sequence length="85" mass="9690">MTTFSRPDHAPVRRVVIGHTLDGKAIELHLFGTKVSSDIFWTDTFPSDNGVEFTDPVKEHPQDSTSPNGSSFRVMDILFYRDKHR</sequence>
<comment type="caution">
    <text evidence="2">The sequence shown here is derived from an EMBL/GenBank/DDBJ whole genome shotgun (WGS) entry which is preliminary data.</text>
</comment>
<dbReference type="EMBL" id="SGPK01000696">
    <property type="protein sequence ID" value="THG99201.1"/>
    <property type="molecule type" value="Genomic_DNA"/>
</dbReference>
<name>A0A4S4KL72_9AGAM</name>
<evidence type="ECO:0000313" key="2">
    <source>
        <dbReference type="EMBL" id="THG99201.1"/>
    </source>
</evidence>
<dbReference type="Proteomes" id="UP000308199">
    <property type="component" value="Unassembled WGS sequence"/>
</dbReference>
<protein>
    <submittedName>
        <fullName evidence="2">Uncharacterized protein</fullName>
    </submittedName>
</protein>
<gene>
    <name evidence="2" type="ORF">EW145_g7302</name>
</gene>
<accession>A0A4S4KL72</accession>
<proteinExistence type="predicted"/>
<feature type="region of interest" description="Disordered" evidence="1">
    <location>
        <begin position="51"/>
        <end position="70"/>
    </location>
</feature>
<dbReference type="AlphaFoldDB" id="A0A4S4KL72"/>
<organism evidence="2 3">
    <name type="scientific">Phellinidium pouzarii</name>
    <dbReference type="NCBI Taxonomy" id="167371"/>
    <lineage>
        <taxon>Eukaryota</taxon>
        <taxon>Fungi</taxon>
        <taxon>Dikarya</taxon>
        <taxon>Basidiomycota</taxon>
        <taxon>Agaricomycotina</taxon>
        <taxon>Agaricomycetes</taxon>
        <taxon>Hymenochaetales</taxon>
        <taxon>Hymenochaetaceae</taxon>
        <taxon>Phellinidium</taxon>
    </lineage>
</organism>